<evidence type="ECO:0000313" key="4">
    <source>
        <dbReference type="EMBL" id="CAF4029897.1"/>
    </source>
</evidence>
<proteinExistence type="predicted"/>
<dbReference type="PANTHER" id="PTHR43157">
    <property type="entry name" value="PHOSPHATIDYLINOSITOL-GLYCAN BIOSYNTHESIS CLASS F PROTEIN-RELATED"/>
    <property type="match status" value="1"/>
</dbReference>
<dbReference type="PANTHER" id="PTHR43157:SF31">
    <property type="entry name" value="PHOSPHATIDYLINOSITOL-GLYCAN BIOSYNTHESIS CLASS F PROTEIN"/>
    <property type="match status" value="1"/>
</dbReference>
<dbReference type="EMBL" id="CAJOBC010091956">
    <property type="protein sequence ID" value="CAF4405225.1"/>
    <property type="molecule type" value="Genomic_DNA"/>
</dbReference>
<dbReference type="OrthoDB" id="191139at2759"/>
<dbReference type="AlphaFoldDB" id="A0A815WPW0"/>
<reference evidence="3" key="1">
    <citation type="submission" date="2021-02" db="EMBL/GenBank/DDBJ databases">
        <authorList>
            <person name="Nowell W R."/>
        </authorList>
    </citation>
    <scope>NUCLEOTIDE SEQUENCE</scope>
</reference>
<evidence type="ECO:0000313" key="3">
    <source>
        <dbReference type="EMBL" id="CAF1544620.1"/>
    </source>
</evidence>
<sequence>VVRTELLRSLDGTYASLSTQFLKTLLSIWWFVSKNSIQAAQTTIYLAIDKQFDTTTRQYFSDCAKARTTAAAMDDASAARLWHDKFIY</sequence>
<gene>
    <name evidence="3" type="ORF">GPM918_LOCUS38831</name>
    <name evidence="2" type="ORF">OVA965_LOCUS24954</name>
    <name evidence="5" type="ORF">SRO942_LOCUS39681</name>
    <name evidence="4" type="ORF">TMI583_LOCUS25677</name>
</gene>
<keyword evidence="6" id="KW-1185">Reference proteome</keyword>
<keyword evidence="1" id="KW-0560">Oxidoreductase</keyword>
<dbReference type="EMBL" id="CAJOBA010036800">
    <property type="protein sequence ID" value="CAF4029897.1"/>
    <property type="molecule type" value="Genomic_DNA"/>
</dbReference>
<evidence type="ECO:0000313" key="5">
    <source>
        <dbReference type="EMBL" id="CAF4405225.1"/>
    </source>
</evidence>
<organism evidence="3 6">
    <name type="scientific">Didymodactylos carnosus</name>
    <dbReference type="NCBI Taxonomy" id="1234261"/>
    <lineage>
        <taxon>Eukaryota</taxon>
        <taxon>Metazoa</taxon>
        <taxon>Spiralia</taxon>
        <taxon>Gnathifera</taxon>
        <taxon>Rotifera</taxon>
        <taxon>Eurotatoria</taxon>
        <taxon>Bdelloidea</taxon>
        <taxon>Philodinida</taxon>
        <taxon>Philodinidae</taxon>
        <taxon>Didymodactylos</taxon>
    </lineage>
</organism>
<evidence type="ECO:0000313" key="2">
    <source>
        <dbReference type="EMBL" id="CAF1221822.1"/>
    </source>
</evidence>
<dbReference type="Proteomes" id="UP000677228">
    <property type="component" value="Unassembled WGS sequence"/>
</dbReference>
<accession>A0A815WPW0</accession>
<dbReference type="Gene3D" id="3.40.50.720">
    <property type="entry name" value="NAD(P)-binding Rossmann-like Domain"/>
    <property type="match status" value="1"/>
</dbReference>
<dbReference type="Proteomes" id="UP000682733">
    <property type="component" value="Unassembled WGS sequence"/>
</dbReference>
<name>A0A815WPW0_9BILA</name>
<dbReference type="Proteomes" id="UP000681722">
    <property type="component" value="Unassembled WGS sequence"/>
</dbReference>
<evidence type="ECO:0000313" key="6">
    <source>
        <dbReference type="Proteomes" id="UP000663829"/>
    </source>
</evidence>
<dbReference type="EMBL" id="CAJNOK010015261">
    <property type="protein sequence ID" value="CAF1221822.1"/>
    <property type="molecule type" value="Genomic_DNA"/>
</dbReference>
<protein>
    <submittedName>
        <fullName evidence="3">Uncharacterized protein</fullName>
    </submittedName>
</protein>
<dbReference type="EMBL" id="CAJNOQ010026304">
    <property type="protein sequence ID" value="CAF1544620.1"/>
    <property type="molecule type" value="Genomic_DNA"/>
</dbReference>
<dbReference type="GO" id="GO:0016491">
    <property type="term" value="F:oxidoreductase activity"/>
    <property type="evidence" value="ECO:0007669"/>
    <property type="project" value="UniProtKB-KW"/>
</dbReference>
<dbReference type="Proteomes" id="UP000663829">
    <property type="component" value="Unassembled WGS sequence"/>
</dbReference>
<comment type="caution">
    <text evidence="3">The sequence shown here is derived from an EMBL/GenBank/DDBJ whole genome shotgun (WGS) entry which is preliminary data.</text>
</comment>
<feature type="non-terminal residue" evidence="3">
    <location>
        <position position="1"/>
    </location>
</feature>
<evidence type="ECO:0000256" key="1">
    <source>
        <dbReference type="ARBA" id="ARBA00023002"/>
    </source>
</evidence>